<dbReference type="InterPro" id="IPR050469">
    <property type="entry name" value="Diguanylate_Cyclase"/>
</dbReference>
<protein>
    <recommendedName>
        <fullName evidence="1">diguanylate cyclase</fullName>
        <ecNumber evidence="1">2.7.7.65</ecNumber>
    </recommendedName>
</protein>
<dbReference type="NCBIfam" id="TIGR00254">
    <property type="entry name" value="GGDEF"/>
    <property type="match status" value="1"/>
</dbReference>
<reference evidence="5" key="1">
    <citation type="submission" date="2020-06" db="EMBL/GenBank/DDBJ databases">
        <title>Draft genomic sequence of Geomonas sp. Red330.</title>
        <authorList>
            <person name="Itoh H."/>
            <person name="Zhenxing X."/>
            <person name="Ushijima N."/>
            <person name="Masuda Y."/>
            <person name="Shiratori Y."/>
            <person name="Senoo K."/>
        </authorList>
    </citation>
    <scope>NUCLEOTIDE SEQUENCE [LARGE SCALE GENOMIC DNA]</scope>
    <source>
        <strain evidence="5">Red330</strain>
    </source>
</reference>
<dbReference type="AlphaFoldDB" id="A0A6V8MGX1"/>
<accession>A0A6V8MGX1</accession>
<evidence type="ECO:0000256" key="2">
    <source>
        <dbReference type="ARBA" id="ARBA00034247"/>
    </source>
</evidence>
<dbReference type="CDD" id="cd01949">
    <property type="entry name" value="GGDEF"/>
    <property type="match status" value="1"/>
</dbReference>
<proteinExistence type="predicted"/>
<dbReference type="Proteomes" id="UP000556026">
    <property type="component" value="Unassembled WGS sequence"/>
</dbReference>
<dbReference type="InterPro" id="IPR029787">
    <property type="entry name" value="Nucleotide_cyclase"/>
</dbReference>
<dbReference type="PANTHER" id="PTHR45138:SF9">
    <property type="entry name" value="DIGUANYLATE CYCLASE DGCM-RELATED"/>
    <property type="match status" value="1"/>
</dbReference>
<dbReference type="PROSITE" id="PS50887">
    <property type="entry name" value="GGDEF"/>
    <property type="match status" value="1"/>
</dbReference>
<sequence>MRVVKAVGRIEPGQERRSVHAGQATHGRGGVLPQRLREARFTVDFCRAVYAHLDPAQVCATAAARLQEHFGYGLAIFSFAPESDLDCLAFVPKRTGAGKTELQCLVLDRLHAEQVQGGASRNPSGGAEVSFGLPGVPGVLRLFQVAETAQPLSRSFLTGVAECLSAALIKTRDHKRLRELALRDGMTGLFNRRAFRELLAIEAGRRGAGPLSVLMIDIDNFKAINDRFGHPAGDEVITAVGKAIGAECRGADLAARYGGEEFAVLLPGAEATNAAGVAERIRSRIAGLNFSFVYPDFTVTVTGSFGVACRREPKGSVDELLREADDALYVAKRSGKNRVSVHEASLHEVNATSH</sequence>
<name>A0A6V8MGX1_9BACT</name>
<evidence type="ECO:0000313" key="4">
    <source>
        <dbReference type="EMBL" id="GFO59236.1"/>
    </source>
</evidence>
<dbReference type="Gene3D" id="3.30.70.270">
    <property type="match status" value="1"/>
</dbReference>
<evidence type="ECO:0000259" key="3">
    <source>
        <dbReference type="PROSITE" id="PS50887"/>
    </source>
</evidence>
<gene>
    <name evidence="4" type="ORF">GMST_15610</name>
</gene>
<dbReference type="GO" id="GO:0043709">
    <property type="term" value="P:cell adhesion involved in single-species biofilm formation"/>
    <property type="evidence" value="ECO:0007669"/>
    <property type="project" value="TreeGrafter"/>
</dbReference>
<dbReference type="EMBL" id="BLXX01000003">
    <property type="protein sequence ID" value="GFO59236.1"/>
    <property type="molecule type" value="Genomic_DNA"/>
</dbReference>
<comment type="caution">
    <text evidence="4">The sequence shown here is derived from an EMBL/GenBank/DDBJ whole genome shotgun (WGS) entry which is preliminary data.</text>
</comment>
<evidence type="ECO:0000313" key="5">
    <source>
        <dbReference type="Proteomes" id="UP000556026"/>
    </source>
</evidence>
<feature type="domain" description="GGDEF" evidence="3">
    <location>
        <begin position="209"/>
        <end position="344"/>
    </location>
</feature>
<dbReference type="InterPro" id="IPR000160">
    <property type="entry name" value="GGDEF_dom"/>
</dbReference>
<comment type="catalytic activity">
    <reaction evidence="2">
        <text>2 GTP = 3',3'-c-di-GMP + 2 diphosphate</text>
        <dbReference type="Rhea" id="RHEA:24898"/>
        <dbReference type="ChEBI" id="CHEBI:33019"/>
        <dbReference type="ChEBI" id="CHEBI:37565"/>
        <dbReference type="ChEBI" id="CHEBI:58805"/>
        <dbReference type="EC" id="2.7.7.65"/>
    </reaction>
</comment>
<dbReference type="EC" id="2.7.7.65" evidence="1"/>
<dbReference type="GO" id="GO:0052621">
    <property type="term" value="F:diguanylate cyclase activity"/>
    <property type="evidence" value="ECO:0007669"/>
    <property type="project" value="UniProtKB-EC"/>
</dbReference>
<dbReference type="PANTHER" id="PTHR45138">
    <property type="entry name" value="REGULATORY COMPONENTS OF SENSORY TRANSDUCTION SYSTEM"/>
    <property type="match status" value="1"/>
</dbReference>
<dbReference type="SUPFAM" id="SSF55073">
    <property type="entry name" value="Nucleotide cyclase"/>
    <property type="match status" value="1"/>
</dbReference>
<dbReference type="RefSeq" id="WP_183354066.1">
    <property type="nucleotide sequence ID" value="NZ_BLXX01000003.1"/>
</dbReference>
<evidence type="ECO:0000256" key="1">
    <source>
        <dbReference type="ARBA" id="ARBA00012528"/>
    </source>
</evidence>
<dbReference type="Pfam" id="PF00990">
    <property type="entry name" value="GGDEF"/>
    <property type="match status" value="1"/>
</dbReference>
<keyword evidence="5" id="KW-1185">Reference proteome</keyword>
<dbReference type="InterPro" id="IPR043128">
    <property type="entry name" value="Rev_trsase/Diguanyl_cyclase"/>
</dbReference>
<dbReference type="SMART" id="SM00267">
    <property type="entry name" value="GGDEF"/>
    <property type="match status" value="1"/>
</dbReference>
<dbReference type="GO" id="GO:0005886">
    <property type="term" value="C:plasma membrane"/>
    <property type="evidence" value="ECO:0007669"/>
    <property type="project" value="TreeGrafter"/>
</dbReference>
<organism evidence="4 5">
    <name type="scientific">Geomonas silvestris</name>
    <dbReference type="NCBI Taxonomy" id="2740184"/>
    <lineage>
        <taxon>Bacteria</taxon>
        <taxon>Pseudomonadati</taxon>
        <taxon>Thermodesulfobacteriota</taxon>
        <taxon>Desulfuromonadia</taxon>
        <taxon>Geobacterales</taxon>
        <taxon>Geobacteraceae</taxon>
        <taxon>Geomonas</taxon>
    </lineage>
</organism>
<dbReference type="FunFam" id="3.30.70.270:FF:000001">
    <property type="entry name" value="Diguanylate cyclase domain protein"/>
    <property type="match status" value="1"/>
</dbReference>
<dbReference type="GO" id="GO:1902201">
    <property type="term" value="P:negative regulation of bacterial-type flagellum-dependent cell motility"/>
    <property type="evidence" value="ECO:0007669"/>
    <property type="project" value="TreeGrafter"/>
</dbReference>